<evidence type="ECO:0000313" key="8">
    <source>
        <dbReference type="Proteomes" id="UP001319861"/>
    </source>
</evidence>
<reference evidence="7 8" key="1">
    <citation type="journal article" date="2021" name="J. Biosci. Bioeng.">
        <title>Identification and characterization of a chc gene cluster responsible for the aromatization pathway of cyclohexanecarboxylate degradation in Sinomonas cyclohexanicum ATCC 51369.</title>
        <authorList>
            <person name="Yamamoto T."/>
            <person name="Hasegawa Y."/>
            <person name="Lau P.C.K."/>
            <person name="Iwaki H."/>
        </authorList>
    </citation>
    <scope>NUCLEOTIDE SEQUENCE [LARGE SCALE GENOMIC DNA]</scope>
    <source>
        <strain evidence="7 8">ATCC 51369</strain>
    </source>
</reference>
<dbReference type="PANTHER" id="PTHR11101">
    <property type="entry name" value="PHOSPHATE TRANSPORTER"/>
    <property type="match status" value="1"/>
</dbReference>
<feature type="transmembrane region" description="Helical" evidence="6">
    <location>
        <begin position="135"/>
        <end position="157"/>
    </location>
</feature>
<dbReference type="PANTHER" id="PTHR11101:SF80">
    <property type="entry name" value="PHOSPHATE TRANSPORTER"/>
    <property type="match status" value="1"/>
</dbReference>
<protein>
    <submittedName>
        <fullName evidence="7">Inorganic phosphate transporter</fullName>
    </submittedName>
</protein>
<evidence type="ECO:0000313" key="7">
    <source>
        <dbReference type="EMBL" id="BCT74501.1"/>
    </source>
</evidence>
<sequence length="341" mass="35717">MTAALTGAVIVLVGVFGFLNGFRDASTSVALTVRTRALTPRIALVLTATFNVLGTLTSAWLLKNIGMAFIAVPDGGDGLVLLAATLVAAILWGVYGWWKGFPASSTHALVGGLIGASVGLTLLGDRAPSHLDSVFWVSVGLPLVLSPLLAFGAAFFLTPLVTWMMRYSQPNQAHAGLRAAQSVGASIVAFGHGLQDGQRLMALFIVTALGSEAGFGEVPVWAAVAAAAAMGAGTLAGGWRITYTLSHRLVRVDPLRAFVSQLVTSVMLVFGSLGLHWPLSTTHTVVASVLGAGANQDFAAVNGPLVVRLIRFWLLTPLTTAVLGFIFGLAFEPFEDLRWRP</sequence>
<feature type="transmembrane region" description="Helical" evidence="6">
    <location>
        <begin position="220"/>
        <end position="243"/>
    </location>
</feature>
<feature type="transmembrane region" description="Helical" evidence="6">
    <location>
        <begin position="41"/>
        <end position="62"/>
    </location>
</feature>
<keyword evidence="4 6" id="KW-1133">Transmembrane helix</keyword>
<feature type="transmembrane region" description="Helical" evidence="6">
    <location>
        <begin position="255"/>
        <end position="277"/>
    </location>
</feature>
<evidence type="ECO:0000256" key="5">
    <source>
        <dbReference type="ARBA" id="ARBA00023136"/>
    </source>
</evidence>
<evidence type="ECO:0000256" key="3">
    <source>
        <dbReference type="ARBA" id="ARBA00022692"/>
    </source>
</evidence>
<keyword evidence="2" id="KW-0813">Transport</keyword>
<evidence type="ECO:0000256" key="1">
    <source>
        <dbReference type="ARBA" id="ARBA00004141"/>
    </source>
</evidence>
<evidence type="ECO:0000256" key="6">
    <source>
        <dbReference type="SAM" id="Phobius"/>
    </source>
</evidence>
<keyword evidence="5 6" id="KW-0472">Membrane</keyword>
<organism evidence="7 8">
    <name type="scientific">Sinomonas cyclohexanicum</name>
    <name type="common">Corynebacterium cyclohexanicum</name>
    <dbReference type="NCBI Taxonomy" id="322009"/>
    <lineage>
        <taxon>Bacteria</taxon>
        <taxon>Bacillati</taxon>
        <taxon>Actinomycetota</taxon>
        <taxon>Actinomycetes</taxon>
        <taxon>Micrococcales</taxon>
        <taxon>Micrococcaceae</taxon>
        <taxon>Sinomonas</taxon>
    </lineage>
</organism>
<feature type="transmembrane region" description="Helical" evidence="6">
    <location>
        <begin position="78"/>
        <end position="98"/>
    </location>
</feature>
<keyword evidence="3 6" id="KW-0812">Transmembrane</keyword>
<proteinExistence type="predicted"/>
<dbReference type="Proteomes" id="UP001319861">
    <property type="component" value="Chromosome"/>
</dbReference>
<dbReference type="InterPro" id="IPR001204">
    <property type="entry name" value="Phos_transporter"/>
</dbReference>
<evidence type="ECO:0000256" key="2">
    <source>
        <dbReference type="ARBA" id="ARBA00022448"/>
    </source>
</evidence>
<dbReference type="Pfam" id="PF01384">
    <property type="entry name" value="PHO4"/>
    <property type="match status" value="1"/>
</dbReference>
<accession>A0ABM7PQN6</accession>
<evidence type="ECO:0000256" key="4">
    <source>
        <dbReference type="ARBA" id="ARBA00022989"/>
    </source>
</evidence>
<keyword evidence="8" id="KW-1185">Reference proteome</keyword>
<feature type="transmembrane region" description="Helical" evidence="6">
    <location>
        <begin position="312"/>
        <end position="331"/>
    </location>
</feature>
<gene>
    <name evidence="7" type="ORF">SCMU_03430</name>
</gene>
<dbReference type="EMBL" id="AP024525">
    <property type="protein sequence ID" value="BCT74501.1"/>
    <property type="molecule type" value="Genomic_DNA"/>
</dbReference>
<name>A0ABM7PQN6_SINCY</name>
<dbReference type="RefSeq" id="WP_229231243.1">
    <property type="nucleotide sequence ID" value="NZ_AP024525.1"/>
</dbReference>
<feature type="transmembrane region" description="Helical" evidence="6">
    <location>
        <begin position="104"/>
        <end position="123"/>
    </location>
</feature>
<comment type="subcellular location">
    <subcellularLocation>
        <location evidence="1">Membrane</location>
        <topology evidence="1">Multi-pass membrane protein</topology>
    </subcellularLocation>
</comment>